<name>A0AAD9Q6H9_ACRCE</name>
<reference evidence="1" key="2">
    <citation type="journal article" date="2023" name="Science">
        <title>Genomic signatures of disease resistance in endangered staghorn corals.</title>
        <authorList>
            <person name="Vollmer S.V."/>
            <person name="Selwyn J.D."/>
            <person name="Despard B.A."/>
            <person name="Roesel C.L."/>
        </authorList>
    </citation>
    <scope>NUCLEOTIDE SEQUENCE</scope>
    <source>
        <strain evidence="1">K2</strain>
    </source>
</reference>
<proteinExistence type="predicted"/>
<dbReference type="EMBL" id="JARQWQ010000064">
    <property type="protein sequence ID" value="KAK2555220.1"/>
    <property type="molecule type" value="Genomic_DNA"/>
</dbReference>
<comment type="caution">
    <text evidence="1">The sequence shown here is derived from an EMBL/GenBank/DDBJ whole genome shotgun (WGS) entry which is preliminary data.</text>
</comment>
<evidence type="ECO:0000313" key="2">
    <source>
        <dbReference type="Proteomes" id="UP001249851"/>
    </source>
</evidence>
<keyword evidence="2" id="KW-1185">Reference proteome</keyword>
<protein>
    <submittedName>
        <fullName evidence="1">Uncharacterized protein</fullName>
    </submittedName>
</protein>
<feature type="non-terminal residue" evidence="1">
    <location>
        <position position="1"/>
    </location>
</feature>
<sequence>LSYPYEEDICIDSFYLNSPVLSLLQNSERTRAKNKERDKEKCKRNRRLLNKLERRCSNFEFIKGGR</sequence>
<dbReference type="AlphaFoldDB" id="A0AAD9Q6H9"/>
<gene>
    <name evidence="1" type="ORF">P5673_023200</name>
</gene>
<organism evidence="1 2">
    <name type="scientific">Acropora cervicornis</name>
    <name type="common">Staghorn coral</name>
    <dbReference type="NCBI Taxonomy" id="6130"/>
    <lineage>
        <taxon>Eukaryota</taxon>
        <taxon>Metazoa</taxon>
        <taxon>Cnidaria</taxon>
        <taxon>Anthozoa</taxon>
        <taxon>Hexacorallia</taxon>
        <taxon>Scleractinia</taxon>
        <taxon>Astrocoeniina</taxon>
        <taxon>Acroporidae</taxon>
        <taxon>Acropora</taxon>
    </lineage>
</organism>
<accession>A0AAD9Q6H9</accession>
<evidence type="ECO:0000313" key="1">
    <source>
        <dbReference type="EMBL" id="KAK2555220.1"/>
    </source>
</evidence>
<dbReference type="Proteomes" id="UP001249851">
    <property type="component" value="Unassembled WGS sequence"/>
</dbReference>
<reference evidence="1" key="1">
    <citation type="journal article" date="2023" name="G3 (Bethesda)">
        <title>Whole genome assembly and annotation of the endangered Caribbean coral Acropora cervicornis.</title>
        <authorList>
            <person name="Selwyn J.D."/>
            <person name="Vollmer S.V."/>
        </authorList>
    </citation>
    <scope>NUCLEOTIDE SEQUENCE</scope>
    <source>
        <strain evidence="1">K2</strain>
    </source>
</reference>